<dbReference type="HOGENOM" id="CLU_1441477_0_0_1"/>
<keyword evidence="4" id="KW-1185">Reference proteome</keyword>
<evidence type="ECO:0000256" key="1">
    <source>
        <dbReference type="SAM" id="MobiDB-lite"/>
    </source>
</evidence>
<feature type="region of interest" description="Disordered" evidence="1">
    <location>
        <begin position="1"/>
        <end position="20"/>
    </location>
</feature>
<sequence length="188" mass="20500">MEKGQKATLPPSLVQKAQPTGGEWSARATMKVFCIPVLCGVLLSYFGIVSSSLVPFPSTTISLSDFLNNQAASIDGTTGNFDKNGSTYVAEYLPRGPWTFNGTTYDLPTSWGSGNDNVVAEGQVLELPNATYVHELHIVYAGDGGGLGGNEFESTFNLNYDDNSVKELPFTCKNWWKWSILNWGDIRT</sequence>
<dbReference type="EMBL" id="KN819417">
    <property type="protein sequence ID" value="KIJ10105.1"/>
    <property type="molecule type" value="Genomic_DNA"/>
</dbReference>
<accession>A0A0C9T3C3</accession>
<feature type="transmembrane region" description="Helical" evidence="2">
    <location>
        <begin position="32"/>
        <end position="54"/>
    </location>
</feature>
<protein>
    <submittedName>
        <fullName evidence="3">Uncharacterized protein</fullName>
    </submittedName>
</protein>
<gene>
    <name evidence="3" type="ORF">PAXINDRAFT_16856</name>
</gene>
<keyword evidence="2" id="KW-1133">Transmembrane helix</keyword>
<keyword evidence="2" id="KW-0812">Transmembrane</keyword>
<evidence type="ECO:0000313" key="4">
    <source>
        <dbReference type="Proteomes" id="UP000053647"/>
    </source>
</evidence>
<evidence type="ECO:0000256" key="2">
    <source>
        <dbReference type="SAM" id="Phobius"/>
    </source>
</evidence>
<organism evidence="3 4">
    <name type="scientific">Paxillus involutus ATCC 200175</name>
    <dbReference type="NCBI Taxonomy" id="664439"/>
    <lineage>
        <taxon>Eukaryota</taxon>
        <taxon>Fungi</taxon>
        <taxon>Dikarya</taxon>
        <taxon>Basidiomycota</taxon>
        <taxon>Agaricomycotina</taxon>
        <taxon>Agaricomycetes</taxon>
        <taxon>Agaricomycetidae</taxon>
        <taxon>Boletales</taxon>
        <taxon>Paxilineae</taxon>
        <taxon>Paxillaceae</taxon>
        <taxon>Paxillus</taxon>
    </lineage>
</organism>
<dbReference type="Proteomes" id="UP000053647">
    <property type="component" value="Unassembled WGS sequence"/>
</dbReference>
<reference evidence="3 4" key="1">
    <citation type="submission" date="2014-06" db="EMBL/GenBank/DDBJ databases">
        <authorList>
            <consortium name="DOE Joint Genome Institute"/>
            <person name="Kuo A."/>
            <person name="Kohler A."/>
            <person name="Nagy L.G."/>
            <person name="Floudas D."/>
            <person name="Copeland A."/>
            <person name="Barry K.W."/>
            <person name="Cichocki N."/>
            <person name="Veneault-Fourrey C."/>
            <person name="LaButti K."/>
            <person name="Lindquist E.A."/>
            <person name="Lipzen A."/>
            <person name="Lundell T."/>
            <person name="Morin E."/>
            <person name="Murat C."/>
            <person name="Sun H."/>
            <person name="Tunlid A."/>
            <person name="Henrissat B."/>
            <person name="Grigoriev I.V."/>
            <person name="Hibbett D.S."/>
            <person name="Martin F."/>
            <person name="Nordberg H.P."/>
            <person name="Cantor M.N."/>
            <person name="Hua S.X."/>
        </authorList>
    </citation>
    <scope>NUCLEOTIDE SEQUENCE [LARGE SCALE GENOMIC DNA]</scope>
    <source>
        <strain evidence="3 4">ATCC 200175</strain>
    </source>
</reference>
<name>A0A0C9T3C3_PAXIN</name>
<reference evidence="4" key="2">
    <citation type="submission" date="2015-01" db="EMBL/GenBank/DDBJ databases">
        <title>Evolutionary Origins and Diversification of the Mycorrhizal Mutualists.</title>
        <authorList>
            <consortium name="DOE Joint Genome Institute"/>
            <consortium name="Mycorrhizal Genomics Consortium"/>
            <person name="Kohler A."/>
            <person name="Kuo A."/>
            <person name="Nagy L.G."/>
            <person name="Floudas D."/>
            <person name="Copeland A."/>
            <person name="Barry K.W."/>
            <person name="Cichocki N."/>
            <person name="Veneault-Fourrey C."/>
            <person name="LaButti K."/>
            <person name="Lindquist E.A."/>
            <person name="Lipzen A."/>
            <person name="Lundell T."/>
            <person name="Morin E."/>
            <person name="Murat C."/>
            <person name="Riley R."/>
            <person name="Ohm R."/>
            <person name="Sun H."/>
            <person name="Tunlid A."/>
            <person name="Henrissat B."/>
            <person name="Grigoriev I.V."/>
            <person name="Hibbett D.S."/>
            <person name="Martin F."/>
        </authorList>
    </citation>
    <scope>NUCLEOTIDE SEQUENCE [LARGE SCALE GENOMIC DNA]</scope>
    <source>
        <strain evidence="4">ATCC 200175</strain>
    </source>
</reference>
<evidence type="ECO:0000313" key="3">
    <source>
        <dbReference type="EMBL" id="KIJ10105.1"/>
    </source>
</evidence>
<dbReference type="OrthoDB" id="6039950at2759"/>
<proteinExistence type="predicted"/>
<keyword evidence="2" id="KW-0472">Membrane</keyword>
<dbReference type="AlphaFoldDB" id="A0A0C9T3C3"/>